<feature type="non-terminal residue" evidence="2">
    <location>
        <position position="1052"/>
    </location>
</feature>
<sequence>PVWGRARLYTGAASSDDIAGQALLQFATRKIKEQQEARAVLSHGKGPQRTEGDGTADDGGKGQLGRPPPKNTKGGVTRGRLAASRSARELFPLPRWRLPELPVADSVRSMALRRRERLVFKMGNEAVGALNWLAGFRGGPAHFDPDPMQLEVLERICELASRRYPGPDALSERAAVRRLLRGHAPRDGAGCLTRVAPFRKGLVSLPETVEGCPPFEDVAPPEVQRFLKGHPERMLRADSPSSTVTPYFDPALKRSVKTYRQFIIDLRRRGLVGWTTRPRRQVGLFFVEKDGGQRLRLILDARPANLLFEPPPGVSLLSAKGLSRVEIALPDGLGPWSEEAERPLGSYSLHVSLADVKDCFRRTLERHDLVSPRWAVFPMGFTWSLWAAQRINEYQASSICPQLREGPLADRGRPPVFGPSVSKGHVSHCVYVDNLGVASTDEPIVTDAIAQLVEGLDQRGLLLHGSSAGTEALNGLLRRRRLTGWAVEVLVGHCAFAGLLSRGTLSVFHAVYAFMRASNAEPRMLWLEARQELETFRGLLIFLESDWTLQWNDLVVATDSSLEAGAVSTTRWPRSLVAEAGRVQERARFREPAAVEADGAAGGAPAARRGARKAALEAAGFWRDADGEWRLAEGAIDSDEQAAAWEADPSFPEVPAAGLASSRWRTKQVQRWRFEEGILIQGARALVMGVRRIAQSVFGAACRQLILSDNMSVVLSFNRSRAKEFALLVQVRRLTAAQGAQDWQARLSLVELPPAPTLPEHERDLQALPQDWSRPIVAGSDDGSSASDDQQVVPAGERRERELLRKAVRRRRAYGAEASQDSTAVEGQTFLERRSVFGPARNRYTQELEAFLDFCDQGPARALTTASEVDEAMVDYMNLLFFEGHESAKGDQVMAGLMHRFPEFSKQGALQMAVFLLTMASGYFRPSHLLTLTRGNIIAPAMGVRRWWSLLRFPDDKPQRSKTGLSDVGVMLDSGWFQCAMPIFRELARGDPEEKVWAFNYPQFLAVFKKCAVECFMRRRCEEKANFSVEIGAAERWQTALGPALCDARLIH</sequence>
<evidence type="ECO:0008006" key="4">
    <source>
        <dbReference type="Google" id="ProtNLM"/>
    </source>
</evidence>
<comment type="caution">
    <text evidence="2">The sequence shown here is derived from an EMBL/GenBank/DDBJ whole genome shotgun (WGS) entry which is preliminary data.</text>
</comment>
<reference evidence="2" key="1">
    <citation type="submission" date="2023-10" db="EMBL/GenBank/DDBJ databases">
        <authorList>
            <person name="Chen Y."/>
            <person name="Shah S."/>
            <person name="Dougan E. K."/>
            <person name="Thang M."/>
            <person name="Chan C."/>
        </authorList>
    </citation>
    <scope>NUCLEOTIDE SEQUENCE [LARGE SCALE GENOMIC DNA]</scope>
</reference>
<feature type="region of interest" description="Disordered" evidence="1">
    <location>
        <begin position="776"/>
        <end position="798"/>
    </location>
</feature>
<proteinExistence type="predicted"/>
<feature type="compositionally biased region" description="Low complexity" evidence="1">
    <location>
        <begin position="778"/>
        <end position="789"/>
    </location>
</feature>
<evidence type="ECO:0000313" key="2">
    <source>
        <dbReference type="EMBL" id="CAK0860257.1"/>
    </source>
</evidence>
<gene>
    <name evidence="2" type="ORF">PCOR1329_LOCUS49267</name>
</gene>
<organism evidence="2 3">
    <name type="scientific">Prorocentrum cordatum</name>
    <dbReference type="NCBI Taxonomy" id="2364126"/>
    <lineage>
        <taxon>Eukaryota</taxon>
        <taxon>Sar</taxon>
        <taxon>Alveolata</taxon>
        <taxon>Dinophyceae</taxon>
        <taxon>Prorocentrales</taxon>
        <taxon>Prorocentraceae</taxon>
        <taxon>Prorocentrum</taxon>
    </lineage>
</organism>
<evidence type="ECO:0000313" key="3">
    <source>
        <dbReference type="Proteomes" id="UP001189429"/>
    </source>
</evidence>
<feature type="non-terminal residue" evidence="2">
    <location>
        <position position="1"/>
    </location>
</feature>
<dbReference type="EMBL" id="CAUYUJ010015959">
    <property type="protein sequence ID" value="CAK0860257.1"/>
    <property type="molecule type" value="Genomic_DNA"/>
</dbReference>
<keyword evidence="3" id="KW-1185">Reference proteome</keyword>
<evidence type="ECO:0000256" key="1">
    <source>
        <dbReference type="SAM" id="MobiDB-lite"/>
    </source>
</evidence>
<protein>
    <recommendedName>
        <fullName evidence="4">Reverse transcriptase domain-containing protein</fullName>
    </recommendedName>
</protein>
<accession>A0ABN9UKA0</accession>
<name>A0ABN9UKA0_9DINO</name>
<feature type="region of interest" description="Disordered" evidence="1">
    <location>
        <begin position="35"/>
        <end position="81"/>
    </location>
</feature>
<dbReference type="Proteomes" id="UP001189429">
    <property type="component" value="Unassembled WGS sequence"/>
</dbReference>